<gene>
    <name evidence="1" type="ORF">Phpb_03943</name>
</gene>
<dbReference type="PATRIC" id="fig|29488.15.peg.4336"/>
<accession>A0A1B8YCK5</accession>
<dbReference type="Proteomes" id="UP000092665">
    <property type="component" value="Unassembled WGS sequence"/>
</dbReference>
<dbReference type="AlphaFoldDB" id="A0A1B8YCK5"/>
<keyword evidence="2" id="KW-1185">Reference proteome</keyword>
<organism evidence="1 2">
    <name type="scientific">Photorhabdus namnaonensis</name>
    <dbReference type="NCBI Taxonomy" id="1851568"/>
    <lineage>
        <taxon>Bacteria</taxon>
        <taxon>Pseudomonadati</taxon>
        <taxon>Pseudomonadota</taxon>
        <taxon>Gammaproteobacteria</taxon>
        <taxon>Enterobacterales</taxon>
        <taxon>Morganellaceae</taxon>
        <taxon>Photorhabdus</taxon>
    </lineage>
</organism>
<proteinExistence type="predicted"/>
<sequence>MKVKNNSKNQIKVSVSAWNSDGNDKYWPLDPGKDDQWTRSDQRGYVMVLEKDLIIESYFILYNSDIVVNEMSITDHGRLILPLHSNPVNLT</sequence>
<reference evidence="2" key="1">
    <citation type="submission" date="2015-11" db="EMBL/GenBank/DDBJ databases">
        <authorList>
            <person name="Tobias N.J."/>
            <person name="Mishra B."/>
            <person name="Gupta D.K."/>
            <person name="Thines M."/>
            <person name="Stinear T.P."/>
            <person name="Bode H.B."/>
        </authorList>
    </citation>
    <scope>NUCLEOTIDE SEQUENCE [LARGE SCALE GENOMIC DNA]</scope>
    <source>
        <strain evidence="2">PB45.5</strain>
    </source>
</reference>
<comment type="caution">
    <text evidence="1">The sequence shown here is derived from an EMBL/GenBank/DDBJ whole genome shotgun (WGS) entry which is preliminary data.</text>
</comment>
<name>A0A1B8YCK5_9GAMM</name>
<dbReference type="RefSeq" id="WP_082302646.1">
    <property type="nucleotide sequence ID" value="NZ_CAWMQN010000088.1"/>
</dbReference>
<evidence type="ECO:0000313" key="2">
    <source>
        <dbReference type="Proteomes" id="UP000092665"/>
    </source>
</evidence>
<evidence type="ECO:0000313" key="1">
    <source>
        <dbReference type="EMBL" id="OCA52891.1"/>
    </source>
</evidence>
<protein>
    <submittedName>
        <fullName evidence="1">Uncharacterized protein</fullName>
    </submittedName>
</protein>
<dbReference type="EMBL" id="LOIC01000088">
    <property type="protein sequence ID" value="OCA52891.1"/>
    <property type="molecule type" value="Genomic_DNA"/>
</dbReference>